<protein>
    <recommendedName>
        <fullName evidence="3">Pyridine nucleotide-disulfide oxidoreductase domain-containing protein 2</fullName>
    </recommendedName>
</protein>
<keyword evidence="6" id="KW-1185">Reference proteome</keyword>
<organism evidence="5 6">
    <name type="scientific">Nocardia terrae</name>
    <dbReference type="NCBI Taxonomy" id="2675851"/>
    <lineage>
        <taxon>Bacteria</taxon>
        <taxon>Bacillati</taxon>
        <taxon>Actinomycetota</taxon>
        <taxon>Actinomycetes</taxon>
        <taxon>Mycobacteriales</taxon>
        <taxon>Nocardiaceae</taxon>
        <taxon>Nocardia</taxon>
    </lineage>
</organism>
<reference evidence="5 6" key="1">
    <citation type="submission" date="2019-12" db="EMBL/GenBank/DDBJ databases">
        <title>Nocardia sp. nov. ET3-3 isolated from soil.</title>
        <authorList>
            <person name="Kanchanasin P."/>
            <person name="Tanasupawat S."/>
            <person name="Yuki M."/>
            <person name="Kudo T."/>
        </authorList>
    </citation>
    <scope>NUCLEOTIDE SEQUENCE [LARGE SCALE GENOMIC DNA]</scope>
    <source>
        <strain evidence="5 6">ET3-3</strain>
    </source>
</reference>
<comment type="caution">
    <text evidence="5">The sequence shown here is derived from an EMBL/GenBank/DDBJ whole genome shotgun (WGS) entry which is preliminary data.</text>
</comment>
<feature type="domain" description="Amine oxidase" evidence="4">
    <location>
        <begin position="15"/>
        <end position="331"/>
    </location>
</feature>
<evidence type="ECO:0000256" key="3">
    <source>
        <dbReference type="ARBA" id="ARBA00040298"/>
    </source>
</evidence>
<comment type="subunit">
    <text evidence="2">Interacts with COX5B; this interaction may contribute to localize PYROXD2 to the inner face of the inner mitochondrial membrane.</text>
</comment>
<dbReference type="Gene3D" id="3.50.50.60">
    <property type="entry name" value="FAD/NAD(P)-binding domain"/>
    <property type="match status" value="2"/>
</dbReference>
<dbReference type="PANTHER" id="PTHR10668:SF103">
    <property type="entry name" value="PYRIDINE NUCLEOTIDE-DISULFIDE OXIDOREDUCTASE DOMAIN-CONTAINING PROTEIN 2"/>
    <property type="match status" value="1"/>
</dbReference>
<sequence>MSDYDAIVIGAGHNGLTAAMVLQRAGLRTVCLEAKHYSGGMAATVELIDGYRFEIAGSEQFPTSARLSAELELDRVPTVPLEVMSVSTLGKGDAPFVYYTDPMKLMDHVSSVHGGDVLTGMAGLLAWAQAPGRALGRFEVRRPPPTIDEMYACATNEFERQAISDMLFGSLSDVLDRFLPATDKNGALRGMMAFLGLNMTFRGPEIPGSAMSLAFGLATPEGNGTLMRKINGGIGALTAHLRDGFEAAGGLVRLRTPVARIDAAGGRVSGVTTEGGETITAPIVVSSLAPDLTVGRLLDPAVVPEDLRTRFARVDHRASYLQVHFALDGLPEFAEPYGLLNDPTMQSAIGLFSTPEQLQRQWEDCRRGIVPEEPALVLQLPSVNDPQVAPEGKHVASVFALWLPIAGDRSRRGGPEHDMAERVIDRIAGLAPNFRSLISRHIVFTPRHMRLMFGAPGGDYCHGLVHPEQMGPNRPGPGGFRDQPLPVTGLYLGSAGCHGGPAVSFIPGYNAAHQALGDRA</sequence>
<dbReference type="RefSeq" id="WP_157391305.1">
    <property type="nucleotide sequence ID" value="NZ_WRPP01000007.1"/>
</dbReference>
<dbReference type="EMBL" id="WRPP01000007">
    <property type="protein sequence ID" value="MVU81672.1"/>
    <property type="molecule type" value="Genomic_DNA"/>
</dbReference>
<evidence type="ECO:0000259" key="4">
    <source>
        <dbReference type="Pfam" id="PF01593"/>
    </source>
</evidence>
<dbReference type="InterPro" id="IPR002937">
    <property type="entry name" value="Amino_oxidase"/>
</dbReference>
<dbReference type="Pfam" id="PF01593">
    <property type="entry name" value="Amino_oxidase"/>
    <property type="match status" value="1"/>
</dbReference>
<dbReference type="Proteomes" id="UP000466794">
    <property type="component" value="Unassembled WGS sequence"/>
</dbReference>
<evidence type="ECO:0000256" key="2">
    <source>
        <dbReference type="ARBA" id="ARBA00038825"/>
    </source>
</evidence>
<dbReference type="InterPro" id="IPR036188">
    <property type="entry name" value="FAD/NAD-bd_sf"/>
</dbReference>
<gene>
    <name evidence="5" type="ORF">GPX89_31090</name>
</gene>
<dbReference type="PANTHER" id="PTHR10668">
    <property type="entry name" value="PHYTOENE DEHYDROGENASE"/>
    <property type="match status" value="1"/>
</dbReference>
<dbReference type="GO" id="GO:0016491">
    <property type="term" value="F:oxidoreductase activity"/>
    <property type="evidence" value="ECO:0007669"/>
    <property type="project" value="InterPro"/>
</dbReference>
<dbReference type="GO" id="GO:0005829">
    <property type="term" value="C:cytosol"/>
    <property type="evidence" value="ECO:0007669"/>
    <property type="project" value="TreeGrafter"/>
</dbReference>
<proteinExistence type="predicted"/>
<evidence type="ECO:0000313" key="6">
    <source>
        <dbReference type="Proteomes" id="UP000466794"/>
    </source>
</evidence>
<evidence type="ECO:0000313" key="5">
    <source>
        <dbReference type="EMBL" id="MVU81672.1"/>
    </source>
</evidence>
<name>A0A7K1V5B5_9NOCA</name>
<comment type="function">
    <text evidence="1">Probable oxidoreductase that may play a role as regulator of mitochondrial function.</text>
</comment>
<accession>A0A7K1V5B5</accession>
<dbReference type="SUPFAM" id="SSF51905">
    <property type="entry name" value="FAD/NAD(P)-binding domain"/>
    <property type="match status" value="1"/>
</dbReference>
<evidence type="ECO:0000256" key="1">
    <source>
        <dbReference type="ARBA" id="ARBA00037217"/>
    </source>
</evidence>
<dbReference type="AlphaFoldDB" id="A0A7K1V5B5"/>